<reference evidence="2" key="2">
    <citation type="submission" date="2015-06" db="UniProtKB">
        <authorList>
            <consortium name="EnsemblPlants"/>
        </authorList>
    </citation>
    <scope>IDENTIFICATION</scope>
</reference>
<accession>A0A0E0R957</accession>
<evidence type="ECO:0000256" key="1">
    <source>
        <dbReference type="SAM" id="MobiDB-lite"/>
    </source>
</evidence>
<reference evidence="3" key="1">
    <citation type="submission" date="2013-06" db="EMBL/GenBank/DDBJ databases">
        <authorList>
            <person name="Zhao Q."/>
        </authorList>
    </citation>
    <scope>NUCLEOTIDE SEQUENCE</scope>
    <source>
        <strain evidence="3">cv. W1943</strain>
    </source>
</reference>
<sequence length="53" mass="5983">MIALYAIVDVDKAKEPREPWSMKPCSGCKRTGGHHGPMVREDVLEMKTVIQSR</sequence>
<feature type="region of interest" description="Disordered" evidence="1">
    <location>
        <begin position="18"/>
        <end position="37"/>
    </location>
</feature>
<protein>
    <submittedName>
        <fullName evidence="2">Uncharacterized protein</fullName>
    </submittedName>
</protein>
<dbReference type="EnsemblPlants" id="ORUFI11G16420.1">
    <property type="protein sequence ID" value="ORUFI11G16420.1"/>
    <property type="gene ID" value="ORUFI11G16420"/>
</dbReference>
<organism evidence="2 3">
    <name type="scientific">Oryza rufipogon</name>
    <name type="common">Brownbeard rice</name>
    <name type="synonym">Asian wild rice</name>
    <dbReference type="NCBI Taxonomy" id="4529"/>
    <lineage>
        <taxon>Eukaryota</taxon>
        <taxon>Viridiplantae</taxon>
        <taxon>Streptophyta</taxon>
        <taxon>Embryophyta</taxon>
        <taxon>Tracheophyta</taxon>
        <taxon>Spermatophyta</taxon>
        <taxon>Magnoliopsida</taxon>
        <taxon>Liliopsida</taxon>
        <taxon>Poales</taxon>
        <taxon>Poaceae</taxon>
        <taxon>BOP clade</taxon>
        <taxon>Oryzoideae</taxon>
        <taxon>Oryzeae</taxon>
        <taxon>Oryzinae</taxon>
        <taxon>Oryza</taxon>
    </lineage>
</organism>
<dbReference type="OMA" id="AVEWSWM"/>
<keyword evidence="3" id="KW-1185">Reference proteome</keyword>
<name>A0A0E0R957_ORYRU</name>
<evidence type="ECO:0000313" key="2">
    <source>
        <dbReference type="EnsemblPlants" id="ORUFI11G16420.1"/>
    </source>
</evidence>
<dbReference type="HOGENOM" id="CLU_3072033_0_0_1"/>
<proteinExistence type="predicted"/>
<evidence type="ECO:0000313" key="3">
    <source>
        <dbReference type="Proteomes" id="UP000008022"/>
    </source>
</evidence>
<dbReference type="AlphaFoldDB" id="A0A0E0R957"/>
<dbReference type="Gramene" id="ORUFI11G16420.1">
    <property type="protein sequence ID" value="ORUFI11G16420.1"/>
    <property type="gene ID" value="ORUFI11G16420"/>
</dbReference>
<dbReference type="Proteomes" id="UP000008022">
    <property type="component" value="Unassembled WGS sequence"/>
</dbReference>